<keyword evidence="2" id="KW-0812">Transmembrane</keyword>
<feature type="region of interest" description="Disordered" evidence="1">
    <location>
        <begin position="345"/>
        <end position="381"/>
    </location>
</feature>
<dbReference type="Pfam" id="PF13367">
    <property type="entry name" value="PrsW-protease"/>
    <property type="match status" value="1"/>
</dbReference>
<dbReference type="Proteomes" id="UP000824189">
    <property type="component" value="Unassembled WGS sequence"/>
</dbReference>
<dbReference type="PANTHER" id="PTHR36844">
    <property type="entry name" value="PROTEASE PRSW"/>
    <property type="match status" value="1"/>
</dbReference>
<evidence type="ECO:0000256" key="2">
    <source>
        <dbReference type="SAM" id="Phobius"/>
    </source>
</evidence>
<evidence type="ECO:0000313" key="4">
    <source>
        <dbReference type="Proteomes" id="UP000824189"/>
    </source>
</evidence>
<reference evidence="3" key="2">
    <citation type="submission" date="2021-04" db="EMBL/GenBank/DDBJ databases">
        <authorList>
            <person name="Gilroy R."/>
        </authorList>
    </citation>
    <scope>NUCLEOTIDE SEQUENCE</scope>
    <source>
        <strain evidence="3">4376</strain>
    </source>
</reference>
<accession>A0A9D1RWY1</accession>
<keyword evidence="3" id="KW-0482">Metalloprotease</keyword>
<evidence type="ECO:0000313" key="3">
    <source>
        <dbReference type="EMBL" id="HIW95214.1"/>
    </source>
</evidence>
<proteinExistence type="predicted"/>
<organism evidence="3 4">
    <name type="scientific">Candidatus Corynebacterium gallistercoris</name>
    <dbReference type="NCBI Taxonomy" id="2838530"/>
    <lineage>
        <taxon>Bacteria</taxon>
        <taxon>Bacillati</taxon>
        <taxon>Actinomycetota</taxon>
        <taxon>Actinomycetes</taxon>
        <taxon>Mycobacteriales</taxon>
        <taxon>Corynebacteriaceae</taxon>
        <taxon>Corynebacterium</taxon>
    </lineage>
</organism>
<feature type="transmembrane region" description="Helical" evidence="2">
    <location>
        <begin position="31"/>
        <end position="56"/>
    </location>
</feature>
<protein>
    <submittedName>
        <fullName evidence="3">PrsW family intramembrane metalloprotease</fullName>
    </submittedName>
</protein>
<keyword evidence="2" id="KW-1133">Transmembrane helix</keyword>
<evidence type="ECO:0000256" key="1">
    <source>
        <dbReference type="SAM" id="MobiDB-lite"/>
    </source>
</evidence>
<name>A0A9D1RWY1_9CORY</name>
<dbReference type="AlphaFoldDB" id="A0A9D1RWY1"/>
<sequence>MRNYQILDVPRAFHDAQPEQVRPKLTMFKDAWFWIYWLIVVPSLGFMVVLTGAGAYGSDDGVLFVGLFLMVAEIMVVGFVISRLKIAAGTPTRMMVLAVLWGFTGAMGVTLTFGWPISSFAEKMGWHTFVASFGGGYPEEITKALGIWLVLSIGRTWWNRPWHGIVAGMLVGLGFDAYENVLYGLNLGLMHPTSDMSGMLEVFLVRNIFGSGMHVIMSGLVGYGIGQAMFAGRKIEGNGQPGPPRTAAWRLGQVLKWGFAGFASHFAFNMQLQNVDMFVGLAWPVVVWAVSLGGLVIVIVWQTRVLRPALRAGAYPSLTLYRKVGVAPPVPPAWPVPGEVGVASPQKGLAPLPQRQWQPQKAPQQRLPGATHHVPMPEEWK</sequence>
<dbReference type="PANTHER" id="PTHR36844:SF1">
    <property type="entry name" value="PROTEASE PRSW"/>
    <property type="match status" value="1"/>
</dbReference>
<dbReference type="GO" id="GO:0008237">
    <property type="term" value="F:metallopeptidase activity"/>
    <property type="evidence" value="ECO:0007669"/>
    <property type="project" value="UniProtKB-KW"/>
</dbReference>
<keyword evidence="2" id="KW-0472">Membrane</keyword>
<reference evidence="3" key="1">
    <citation type="journal article" date="2021" name="PeerJ">
        <title>Extensive microbial diversity within the chicken gut microbiome revealed by metagenomics and culture.</title>
        <authorList>
            <person name="Gilroy R."/>
            <person name="Ravi A."/>
            <person name="Getino M."/>
            <person name="Pursley I."/>
            <person name="Horton D.L."/>
            <person name="Alikhan N.F."/>
            <person name="Baker D."/>
            <person name="Gharbi K."/>
            <person name="Hall N."/>
            <person name="Watson M."/>
            <person name="Adriaenssens E.M."/>
            <person name="Foster-Nyarko E."/>
            <person name="Jarju S."/>
            <person name="Secka A."/>
            <person name="Antonio M."/>
            <person name="Oren A."/>
            <person name="Chaudhuri R.R."/>
            <person name="La Ragione R."/>
            <person name="Hildebrand F."/>
            <person name="Pallen M.J."/>
        </authorList>
    </citation>
    <scope>NUCLEOTIDE SEQUENCE</scope>
    <source>
        <strain evidence="3">4376</strain>
    </source>
</reference>
<feature type="transmembrane region" description="Helical" evidence="2">
    <location>
        <begin position="94"/>
        <end position="121"/>
    </location>
</feature>
<feature type="transmembrane region" description="Helical" evidence="2">
    <location>
        <begin position="165"/>
        <end position="183"/>
    </location>
</feature>
<comment type="caution">
    <text evidence="3">The sequence shown here is derived from an EMBL/GenBank/DDBJ whole genome shotgun (WGS) entry which is preliminary data.</text>
</comment>
<gene>
    <name evidence="3" type="ORF">H9867_01815</name>
</gene>
<dbReference type="EMBL" id="DXFZ01000024">
    <property type="protein sequence ID" value="HIW95214.1"/>
    <property type="molecule type" value="Genomic_DNA"/>
</dbReference>
<dbReference type="InterPro" id="IPR026898">
    <property type="entry name" value="PrsW"/>
</dbReference>
<feature type="compositionally biased region" description="Low complexity" evidence="1">
    <location>
        <begin position="353"/>
        <end position="365"/>
    </location>
</feature>
<keyword evidence="3" id="KW-0378">Hydrolase</keyword>
<keyword evidence="3" id="KW-0645">Protease</keyword>
<feature type="transmembrane region" description="Helical" evidence="2">
    <location>
        <begin position="280"/>
        <end position="301"/>
    </location>
</feature>
<feature type="transmembrane region" description="Helical" evidence="2">
    <location>
        <begin position="203"/>
        <end position="226"/>
    </location>
</feature>
<feature type="transmembrane region" description="Helical" evidence="2">
    <location>
        <begin position="62"/>
        <end position="82"/>
    </location>
</feature>